<dbReference type="STRING" id="1871111.GCA_001704615_01931"/>
<keyword evidence="2" id="KW-1185">Reference proteome</keyword>
<proteinExistence type="predicted"/>
<dbReference type="RefSeq" id="WP_065995353.1">
    <property type="nucleotide sequence ID" value="NZ_CP029397.2"/>
</dbReference>
<dbReference type="Proteomes" id="UP000245977">
    <property type="component" value="Chromosome"/>
</dbReference>
<evidence type="ECO:0000313" key="1">
    <source>
        <dbReference type="EMBL" id="AWL29440.1"/>
    </source>
</evidence>
<evidence type="ECO:0000313" key="2">
    <source>
        <dbReference type="Proteomes" id="UP000245977"/>
    </source>
</evidence>
<organism evidence="1 2">
    <name type="scientific">Acinetobacter defluvii</name>
    <dbReference type="NCBI Taxonomy" id="1871111"/>
    <lineage>
        <taxon>Bacteria</taxon>
        <taxon>Pseudomonadati</taxon>
        <taxon>Pseudomonadota</taxon>
        <taxon>Gammaproteobacteria</taxon>
        <taxon>Moraxellales</taxon>
        <taxon>Moraxellaceae</taxon>
        <taxon>Acinetobacter</taxon>
    </lineage>
</organism>
<protein>
    <submittedName>
        <fullName evidence="1">Uncharacterized protein</fullName>
    </submittedName>
</protein>
<dbReference type="KEGG" id="adv:DJ533_13070"/>
<sequence length="79" mass="9178">MNGISTEKFVIDQKLDYKIKRIRQMNNSHYKECMGLMLKRALTSIFLFLFKSALGLKGKERYSMISHSKKYAMIGVIIA</sequence>
<dbReference type="EMBL" id="CP029397">
    <property type="protein sequence ID" value="AWL29440.1"/>
    <property type="molecule type" value="Genomic_DNA"/>
</dbReference>
<gene>
    <name evidence="1" type="ORF">DJ533_13070</name>
</gene>
<dbReference type="AlphaFoldDB" id="A0A2S2FEW0"/>
<reference evidence="1" key="1">
    <citation type="submission" date="2019-08" db="EMBL/GenBank/DDBJ databases">
        <title>The complete genome of Acinetobacter defluvii strain WCHAD010030.</title>
        <authorList>
            <person name="Hu Y."/>
            <person name="Qin J."/>
            <person name="Feng Y."/>
            <person name="Zong Z."/>
        </authorList>
    </citation>
    <scope>NUCLEOTIDE SEQUENCE</scope>
    <source>
        <strain evidence="1">WCHA30</strain>
    </source>
</reference>
<name>A0A2S2FEW0_9GAMM</name>
<accession>A0A2S2FEW0</accession>